<reference evidence="3 4" key="1">
    <citation type="submission" date="2018-01" db="EMBL/GenBank/DDBJ databases">
        <title>Whole genome sequencing of Histamine producing bacteria.</title>
        <authorList>
            <person name="Butler K."/>
        </authorList>
    </citation>
    <scope>NUCLEOTIDE SEQUENCE [LARGE SCALE GENOMIC DNA]</scope>
    <source>
        <strain evidence="3 4">NCIMB 13481</strain>
    </source>
</reference>
<dbReference type="SUPFAM" id="SSF46689">
    <property type="entry name" value="Homeodomain-like"/>
    <property type="match status" value="1"/>
</dbReference>
<dbReference type="InterPro" id="IPR009057">
    <property type="entry name" value="Homeodomain-like_sf"/>
</dbReference>
<dbReference type="InterPro" id="IPR047797">
    <property type="entry name" value="ISNCY_transpos"/>
</dbReference>
<organism evidence="3 4">
    <name type="scientific">Photobacterium iliopiscarium</name>
    <dbReference type="NCBI Taxonomy" id="56192"/>
    <lineage>
        <taxon>Bacteria</taxon>
        <taxon>Pseudomonadati</taxon>
        <taxon>Pseudomonadota</taxon>
        <taxon>Gammaproteobacteria</taxon>
        <taxon>Vibrionales</taxon>
        <taxon>Vibrionaceae</taxon>
        <taxon>Photobacterium</taxon>
    </lineage>
</organism>
<dbReference type="PANTHER" id="PTHR35004:SF7">
    <property type="entry name" value="INTEGRASE PROTEIN"/>
    <property type="match status" value="1"/>
</dbReference>
<accession>A0A2T3M8C0</accession>
<protein>
    <submittedName>
        <fullName evidence="3">ISNCY family transposase</fullName>
    </submittedName>
</protein>
<dbReference type="RefSeq" id="WP_107238114.1">
    <property type="nucleotide sequence ID" value="NZ_PYLW01000038.1"/>
</dbReference>
<dbReference type="Pfam" id="PF13565">
    <property type="entry name" value="HTH_32"/>
    <property type="match status" value="1"/>
</dbReference>
<dbReference type="InterPro" id="IPR012337">
    <property type="entry name" value="RNaseH-like_sf"/>
</dbReference>
<dbReference type="AlphaFoldDB" id="A0A2T3M8C0"/>
<dbReference type="NCBIfam" id="NF033594">
    <property type="entry name" value="transpos_ISNCY_2"/>
    <property type="match status" value="1"/>
</dbReference>
<evidence type="ECO:0000259" key="2">
    <source>
        <dbReference type="PROSITE" id="PS50994"/>
    </source>
</evidence>
<dbReference type="EMBL" id="PYLW01000038">
    <property type="protein sequence ID" value="PSV88688.1"/>
    <property type="molecule type" value="Genomic_DNA"/>
</dbReference>
<feature type="region of interest" description="Disordered" evidence="1">
    <location>
        <begin position="406"/>
        <end position="439"/>
    </location>
</feature>
<dbReference type="PROSITE" id="PS50994">
    <property type="entry name" value="INTEGRASE"/>
    <property type="match status" value="1"/>
</dbReference>
<gene>
    <name evidence="3" type="ORF">C9I88_19525</name>
</gene>
<dbReference type="InterPro" id="IPR036397">
    <property type="entry name" value="RNaseH_sf"/>
</dbReference>
<name>A0A2T3M8C0_9GAMM</name>
<dbReference type="Proteomes" id="UP000241954">
    <property type="component" value="Unassembled WGS sequence"/>
</dbReference>
<dbReference type="GO" id="GO:0015074">
    <property type="term" value="P:DNA integration"/>
    <property type="evidence" value="ECO:0007669"/>
    <property type="project" value="InterPro"/>
</dbReference>
<dbReference type="InterPro" id="IPR001584">
    <property type="entry name" value="Integrase_cat-core"/>
</dbReference>
<feature type="domain" description="Integrase catalytic" evidence="2">
    <location>
        <begin position="124"/>
        <end position="314"/>
    </location>
</feature>
<evidence type="ECO:0000313" key="4">
    <source>
        <dbReference type="Proteomes" id="UP000241954"/>
    </source>
</evidence>
<proteinExistence type="predicted"/>
<dbReference type="GO" id="GO:0003676">
    <property type="term" value="F:nucleic acid binding"/>
    <property type="evidence" value="ECO:0007669"/>
    <property type="project" value="InterPro"/>
</dbReference>
<comment type="caution">
    <text evidence="3">The sequence shown here is derived from an EMBL/GenBank/DDBJ whole genome shotgun (WGS) entry which is preliminary data.</text>
</comment>
<dbReference type="PANTHER" id="PTHR35004">
    <property type="entry name" value="TRANSPOSASE RV3428C-RELATED"/>
    <property type="match status" value="1"/>
</dbReference>
<dbReference type="Gene3D" id="3.30.420.10">
    <property type="entry name" value="Ribonuclease H-like superfamily/Ribonuclease H"/>
    <property type="match status" value="1"/>
</dbReference>
<evidence type="ECO:0000256" key="1">
    <source>
        <dbReference type="SAM" id="MobiDB-lite"/>
    </source>
</evidence>
<dbReference type="SUPFAM" id="SSF53098">
    <property type="entry name" value="Ribonuclease H-like"/>
    <property type="match status" value="1"/>
</dbReference>
<feature type="compositionally biased region" description="Basic and acidic residues" evidence="1">
    <location>
        <begin position="406"/>
        <end position="426"/>
    </location>
</feature>
<sequence length="439" mass="51573">MSTKELQKLEIIQNVCDKRIRQIDASKILNLSRRHIQRLVNQYRQFGANGLISKKRTKPSNRQFNATLKKQVIDLIQTHYFDFGPTLATEKLSEIHGIRLSTETIRKWMISVKLWKPKVKKRRKIYQPRARRDCIGELIQLDGSPHDWFEGRADKCTLLVFIDDATSAIMHLYFCDSESTFSYMAATKQYIQQHGKPVALYTDKHGVFRVNHASNEDRNKLTQYGRALKELNIELICANTPQAKGRVERANLTLQDRLVKEMRLAGINGIEEANEWLSSFIDNYNKRFAKPAKRQLNVHRPIYETPQELYDIFSWQTSRKVTKSLTLQYDKVMYLIEKTIENEHLVGRSIMIHDYPDGQIDIKHLGQSLGYSIFDKLERINQGEIVENKRLDAVLRFAMVEQERLESEGLRERSRSDTPRRQEQRRQSRMNPVMYDQTK</sequence>
<evidence type="ECO:0000313" key="3">
    <source>
        <dbReference type="EMBL" id="PSV88688.1"/>
    </source>
</evidence>